<reference evidence="1 2" key="1">
    <citation type="journal article" date="2011" name="Science">
        <title>The ecoresponsive genome of Daphnia pulex.</title>
        <authorList>
            <person name="Colbourne J.K."/>
            <person name="Pfrender M.E."/>
            <person name="Gilbert D."/>
            <person name="Thomas W.K."/>
            <person name="Tucker A."/>
            <person name="Oakley T.H."/>
            <person name="Tokishita S."/>
            <person name="Aerts A."/>
            <person name="Arnold G.J."/>
            <person name="Basu M.K."/>
            <person name="Bauer D.J."/>
            <person name="Caceres C.E."/>
            <person name="Carmel L."/>
            <person name="Casola C."/>
            <person name="Choi J.H."/>
            <person name="Detter J.C."/>
            <person name="Dong Q."/>
            <person name="Dusheyko S."/>
            <person name="Eads B.D."/>
            <person name="Frohlich T."/>
            <person name="Geiler-Samerotte K.A."/>
            <person name="Gerlach D."/>
            <person name="Hatcher P."/>
            <person name="Jogdeo S."/>
            <person name="Krijgsveld J."/>
            <person name="Kriventseva E.V."/>
            <person name="Kultz D."/>
            <person name="Laforsch C."/>
            <person name="Lindquist E."/>
            <person name="Lopez J."/>
            <person name="Manak J.R."/>
            <person name="Muller J."/>
            <person name="Pangilinan J."/>
            <person name="Patwardhan R.P."/>
            <person name="Pitluck S."/>
            <person name="Pritham E.J."/>
            <person name="Rechtsteiner A."/>
            <person name="Rho M."/>
            <person name="Rogozin I.B."/>
            <person name="Sakarya O."/>
            <person name="Salamov A."/>
            <person name="Schaack S."/>
            <person name="Shapiro H."/>
            <person name="Shiga Y."/>
            <person name="Skalitzky C."/>
            <person name="Smith Z."/>
            <person name="Souvorov A."/>
            <person name="Sung W."/>
            <person name="Tang Z."/>
            <person name="Tsuchiya D."/>
            <person name="Tu H."/>
            <person name="Vos H."/>
            <person name="Wang M."/>
            <person name="Wolf Y.I."/>
            <person name="Yamagata H."/>
            <person name="Yamada T."/>
            <person name="Ye Y."/>
            <person name="Shaw J.R."/>
            <person name="Andrews J."/>
            <person name="Crease T.J."/>
            <person name="Tang H."/>
            <person name="Lucas S.M."/>
            <person name="Robertson H.M."/>
            <person name="Bork P."/>
            <person name="Koonin E.V."/>
            <person name="Zdobnov E.M."/>
            <person name="Grigoriev I.V."/>
            <person name="Lynch M."/>
            <person name="Boore J.L."/>
        </authorList>
    </citation>
    <scope>NUCLEOTIDE SEQUENCE [LARGE SCALE GENOMIC DNA]</scope>
</reference>
<proteinExistence type="predicted"/>
<sequence>MGNITAKFTKRAMRPFKNFAVEARTERVLAKEKPISAPWHPTTQKRIDEIMKNNPHLMEEQSKNKDETLNSRLKEVYVTSHDKPEIPISTEKPLPSHRKSVEQAEFGYQEPVRVTRGKLSIRQALVLIGRHQQDPAKYDALALAKEFTIHPIVSGNILKHFKTFEYYKPPKVKTAIEVKDYIDLKSLPVAKETVQPQIEDHKIKS</sequence>
<dbReference type="InterPro" id="IPR009622">
    <property type="entry name" value="NDUFAF4"/>
</dbReference>
<evidence type="ECO:0000313" key="2">
    <source>
        <dbReference type="Proteomes" id="UP000000305"/>
    </source>
</evidence>
<dbReference type="EMBL" id="GL732602">
    <property type="protein sequence ID" value="EFX72177.1"/>
    <property type="molecule type" value="Genomic_DNA"/>
</dbReference>
<dbReference type="HOGENOM" id="CLU_054693_1_0_1"/>
<evidence type="ECO:0000313" key="1">
    <source>
        <dbReference type="EMBL" id="EFX72177.1"/>
    </source>
</evidence>
<name>E9H7W1_DAPPU</name>
<dbReference type="Proteomes" id="UP000000305">
    <property type="component" value="Unassembled WGS sequence"/>
</dbReference>
<dbReference type="eggNOG" id="KOG4481">
    <property type="taxonomic scope" value="Eukaryota"/>
</dbReference>
<dbReference type="STRING" id="6669.E9H7W1"/>
<dbReference type="Pfam" id="PF06784">
    <property type="entry name" value="UPF0240"/>
    <property type="match status" value="1"/>
</dbReference>
<dbReference type="GO" id="GO:0032981">
    <property type="term" value="P:mitochondrial respiratory chain complex I assembly"/>
    <property type="evidence" value="ECO:0000318"/>
    <property type="project" value="GO_Central"/>
</dbReference>
<keyword evidence="2" id="KW-1185">Reference proteome</keyword>
<dbReference type="GO" id="GO:0005739">
    <property type="term" value="C:mitochondrion"/>
    <property type="evidence" value="ECO:0000318"/>
    <property type="project" value="GO_Central"/>
</dbReference>
<dbReference type="KEGG" id="dpx:DAPPUDRAFT_227633"/>
<dbReference type="PANTHER" id="PTHR13338">
    <property type="entry name" value="UPF0240 PROTEIN"/>
    <property type="match status" value="1"/>
</dbReference>
<dbReference type="OrthoDB" id="2434756at2759"/>
<accession>E9H7W1</accession>
<gene>
    <name evidence="1" type="ORF">DAPPUDRAFT_227633</name>
</gene>
<dbReference type="OMA" id="IPDQKYK"/>
<dbReference type="PhylomeDB" id="E9H7W1"/>
<evidence type="ECO:0008006" key="3">
    <source>
        <dbReference type="Google" id="ProtNLM"/>
    </source>
</evidence>
<dbReference type="FunCoup" id="E9H7W1">
    <property type="interactions" value="493"/>
</dbReference>
<dbReference type="InParanoid" id="E9H7W1"/>
<protein>
    <recommendedName>
        <fullName evidence="3">NDUFAF4-like protein</fullName>
    </recommendedName>
</protein>
<dbReference type="AlphaFoldDB" id="E9H7W1"/>
<dbReference type="PANTHER" id="PTHR13338:SF4">
    <property type="entry name" value="NADH DEHYDROGENASE [UBIQUINONE] 1 ALPHA SUBCOMPLEX ASSEMBLY FACTOR 4"/>
    <property type="match status" value="1"/>
</dbReference>
<organism evidence="1 2">
    <name type="scientific">Daphnia pulex</name>
    <name type="common">Water flea</name>
    <dbReference type="NCBI Taxonomy" id="6669"/>
    <lineage>
        <taxon>Eukaryota</taxon>
        <taxon>Metazoa</taxon>
        <taxon>Ecdysozoa</taxon>
        <taxon>Arthropoda</taxon>
        <taxon>Crustacea</taxon>
        <taxon>Branchiopoda</taxon>
        <taxon>Diplostraca</taxon>
        <taxon>Cladocera</taxon>
        <taxon>Anomopoda</taxon>
        <taxon>Daphniidae</taxon>
        <taxon>Daphnia</taxon>
    </lineage>
</organism>